<gene>
    <name evidence="6" type="ORF">SAMN05443637_11227</name>
</gene>
<feature type="domain" description="HTH tetR-type" evidence="5">
    <location>
        <begin position="16"/>
        <end position="76"/>
    </location>
</feature>
<dbReference type="PRINTS" id="PR00455">
    <property type="entry name" value="HTHTETR"/>
</dbReference>
<name>A0A1M6VBA7_PSETH</name>
<evidence type="ECO:0000256" key="2">
    <source>
        <dbReference type="ARBA" id="ARBA00023125"/>
    </source>
</evidence>
<evidence type="ECO:0000256" key="1">
    <source>
        <dbReference type="ARBA" id="ARBA00023015"/>
    </source>
</evidence>
<dbReference type="EMBL" id="FRAP01000012">
    <property type="protein sequence ID" value="SHK78783.1"/>
    <property type="molecule type" value="Genomic_DNA"/>
</dbReference>
<dbReference type="InterPro" id="IPR050109">
    <property type="entry name" value="HTH-type_TetR-like_transc_reg"/>
</dbReference>
<dbReference type="GO" id="GO:0000976">
    <property type="term" value="F:transcription cis-regulatory region binding"/>
    <property type="evidence" value="ECO:0007669"/>
    <property type="project" value="TreeGrafter"/>
</dbReference>
<accession>A0A1M6VBA7</accession>
<evidence type="ECO:0000256" key="3">
    <source>
        <dbReference type="ARBA" id="ARBA00023163"/>
    </source>
</evidence>
<dbReference type="InterPro" id="IPR009057">
    <property type="entry name" value="Homeodomain-like_sf"/>
</dbReference>
<dbReference type="PANTHER" id="PTHR30055:SF234">
    <property type="entry name" value="HTH-TYPE TRANSCRIPTIONAL REGULATOR BETI"/>
    <property type="match status" value="1"/>
</dbReference>
<dbReference type="Pfam" id="PF00440">
    <property type="entry name" value="TetR_N"/>
    <property type="match status" value="1"/>
</dbReference>
<sequence>MTGRTALRTARAERAAATRARIVEAASELFAERGYLDTTMTALAEAAGVAVQTLYLSFGSKGAVLEAVWRGTGPDQPDGWREQVTTAPDGPTALARHVAATAEVLERRRRLAAVLAAAAADPEPAALLAAAREAAWAWHAAVVDELALRPGFTLELTLERATQIVGALLSQEAYGLLVGENGWTVADWTAWTTRHLTADLFPG</sequence>
<evidence type="ECO:0000259" key="5">
    <source>
        <dbReference type="PROSITE" id="PS50977"/>
    </source>
</evidence>
<feature type="DNA-binding region" description="H-T-H motif" evidence="4">
    <location>
        <begin position="39"/>
        <end position="58"/>
    </location>
</feature>
<evidence type="ECO:0000313" key="6">
    <source>
        <dbReference type="EMBL" id="SHK78783.1"/>
    </source>
</evidence>
<dbReference type="STRING" id="1848.SAMN05443637_11227"/>
<organism evidence="6 7">
    <name type="scientific">Pseudonocardia thermophila</name>
    <dbReference type="NCBI Taxonomy" id="1848"/>
    <lineage>
        <taxon>Bacteria</taxon>
        <taxon>Bacillati</taxon>
        <taxon>Actinomycetota</taxon>
        <taxon>Actinomycetes</taxon>
        <taxon>Pseudonocardiales</taxon>
        <taxon>Pseudonocardiaceae</taxon>
        <taxon>Pseudonocardia</taxon>
    </lineage>
</organism>
<evidence type="ECO:0000313" key="7">
    <source>
        <dbReference type="Proteomes" id="UP000184363"/>
    </source>
</evidence>
<dbReference type="SUPFAM" id="SSF46689">
    <property type="entry name" value="Homeodomain-like"/>
    <property type="match status" value="1"/>
</dbReference>
<dbReference type="GO" id="GO:0003700">
    <property type="term" value="F:DNA-binding transcription factor activity"/>
    <property type="evidence" value="ECO:0007669"/>
    <property type="project" value="TreeGrafter"/>
</dbReference>
<keyword evidence="3" id="KW-0804">Transcription</keyword>
<evidence type="ECO:0000256" key="4">
    <source>
        <dbReference type="PROSITE-ProRule" id="PRU00335"/>
    </source>
</evidence>
<dbReference type="OrthoDB" id="4823039at2"/>
<proteinExistence type="predicted"/>
<dbReference type="AlphaFoldDB" id="A0A1M6VBA7"/>
<dbReference type="PANTHER" id="PTHR30055">
    <property type="entry name" value="HTH-TYPE TRANSCRIPTIONAL REGULATOR RUTR"/>
    <property type="match status" value="1"/>
</dbReference>
<dbReference type="Proteomes" id="UP000184363">
    <property type="component" value="Unassembled WGS sequence"/>
</dbReference>
<keyword evidence="2 4" id="KW-0238">DNA-binding</keyword>
<keyword evidence="1" id="KW-0805">Transcription regulation</keyword>
<dbReference type="RefSeq" id="WP_073457937.1">
    <property type="nucleotide sequence ID" value="NZ_CALGVN010000021.1"/>
</dbReference>
<dbReference type="Gene3D" id="1.10.357.10">
    <property type="entry name" value="Tetracycline Repressor, domain 2"/>
    <property type="match status" value="1"/>
</dbReference>
<keyword evidence="7" id="KW-1185">Reference proteome</keyword>
<reference evidence="6 7" key="1">
    <citation type="submission" date="2016-11" db="EMBL/GenBank/DDBJ databases">
        <authorList>
            <person name="Jaros S."/>
            <person name="Januszkiewicz K."/>
            <person name="Wedrychowicz H."/>
        </authorList>
    </citation>
    <scope>NUCLEOTIDE SEQUENCE [LARGE SCALE GENOMIC DNA]</scope>
    <source>
        <strain evidence="6 7">DSM 43832</strain>
    </source>
</reference>
<protein>
    <submittedName>
        <fullName evidence="6">Transcriptional regulator, TetR family</fullName>
    </submittedName>
</protein>
<dbReference type="PROSITE" id="PS50977">
    <property type="entry name" value="HTH_TETR_2"/>
    <property type="match status" value="1"/>
</dbReference>
<dbReference type="InterPro" id="IPR001647">
    <property type="entry name" value="HTH_TetR"/>
</dbReference>